<dbReference type="AlphaFoldDB" id="A0A7J3Z6Y7"/>
<comment type="caution">
    <text evidence="2">The sequence shown here is derived from an EMBL/GenBank/DDBJ whole genome shotgun (WGS) entry which is preliminary data.</text>
</comment>
<organism evidence="2">
    <name type="scientific">Ignisphaera aggregans</name>
    <dbReference type="NCBI Taxonomy" id="334771"/>
    <lineage>
        <taxon>Archaea</taxon>
        <taxon>Thermoproteota</taxon>
        <taxon>Thermoprotei</taxon>
        <taxon>Desulfurococcales</taxon>
        <taxon>Desulfurococcaceae</taxon>
        <taxon>Ignisphaera</taxon>
    </lineage>
</organism>
<gene>
    <name evidence="2" type="ORF">ENM66_04555</name>
</gene>
<dbReference type="EMBL" id="DRYQ01000065">
    <property type="protein sequence ID" value="HHQ50604.1"/>
    <property type="molecule type" value="Genomic_DNA"/>
</dbReference>
<evidence type="ECO:0000313" key="2">
    <source>
        <dbReference type="EMBL" id="HHQ50604.1"/>
    </source>
</evidence>
<sequence length="77" mass="9344">MAYSGRCRELEEKLERARILLHRIELDMQDTEQDLRVDPRDYVREHYEWLRRRRAEVGEEVKELEQALRSCVKEGVG</sequence>
<evidence type="ECO:0000256" key="1">
    <source>
        <dbReference type="SAM" id="Coils"/>
    </source>
</evidence>
<feature type="coiled-coil region" evidence="1">
    <location>
        <begin position="7"/>
        <end position="74"/>
    </location>
</feature>
<proteinExistence type="predicted"/>
<reference evidence="2" key="1">
    <citation type="journal article" date="2020" name="mSystems">
        <title>Genome- and Community-Level Interaction Insights into Carbon Utilization and Element Cycling Functions of Hydrothermarchaeota in Hydrothermal Sediment.</title>
        <authorList>
            <person name="Zhou Z."/>
            <person name="Liu Y."/>
            <person name="Xu W."/>
            <person name="Pan J."/>
            <person name="Luo Z.H."/>
            <person name="Li M."/>
        </authorList>
    </citation>
    <scope>NUCLEOTIDE SEQUENCE [LARGE SCALE GENOMIC DNA]</scope>
    <source>
        <strain evidence="2">SpSt-1105</strain>
    </source>
</reference>
<accession>A0A7J3Z6Y7</accession>
<name>A0A7J3Z6Y7_9CREN</name>
<protein>
    <submittedName>
        <fullName evidence="2">Uncharacterized protein</fullName>
    </submittedName>
</protein>
<keyword evidence="1" id="KW-0175">Coiled coil</keyword>